<sequence length="243" mass="27015">MPAATPASPTDSDTAASSHSESSSLTMTREPVADLDTLDIDALLSAAKSNLQKTTTDGTPESNHTGDDSLSAVKASISKLPQLAEVFPSADAADAAARKSASQEMEFRQISDPVLVKAAKKAAREATAGAQWFNMPRSEVTDTVRRDWQILQMRNVLDPKRHYKKETAAIPKFFQTGTVVEGNTEFFSARIARKDRKKTIADEILNNDKAREYFKRKFDEIQVKKHSGRTKHYKKIKEMRSKR</sequence>
<gene>
    <name evidence="1" type="ORF">D0Z00_002574</name>
</gene>
<keyword evidence="2" id="KW-1185">Reference proteome</keyword>
<reference evidence="1 2" key="1">
    <citation type="journal article" date="2020" name="Front. Microbiol.">
        <title>Phenotypic and Genetic Characterization of the Cheese Ripening Yeast Geotrichum candidum.</title>
        <authorList>
            <person name="Perkins V."/>
            <person name="Vignola S."/>
            <person name="Lessard M.H."/>
            <person name="Plante P.L."/>
            <person name="Corbeil J."/>
            <person name="Dugat-Bony E."/>
            <person name="Frenette M."/>
            <person name="Labrie S."/>
        </authorList>
    </citation>
    <scope>NUCLEOTIDE SEQUENCE [LARGE SCALE GENOMIC DNA]</scope>
    <source>
        <strain evidence="1 2">LMA-1147</strain>
    </source>
</reference>
<proteinExistence type="predicted"/>
<evidence type="ECO:0000313" key="1">
    <source>
        <dbReference type="EMBL" id="KAF5096987.1"/>
    </source>
</evidence>
<name>A0ACB6V3N5_9ASCO</name>
<protein>
    <submittedName>
        <fullName evidence="1">Uncharacterized protein</fullName>
    </submittedName>
</protein>
<organism evidence="1 2">
    <name type="scientific">Geotrichum galactomycetum</name>
    <dbReference type="NCBI Taxonomy" id="27317"/>
    <lineage>
        <taxon>Eukaryota</taxon>
        <taxon>Fungi</taxon>
        <taxon>Dikarya</taxon>
        <taxon>Ascomycota</taxon>
        <taxon>Saccharomycotina</taxon>
        <taxon>Dipodascomycetes</taxon>
        <taxon>Dipodascales</taxon>
        <taxon>Dipodascaceae</taxon>
        <taxon>Geotrichum</taxon>
    </lineage>
</organism>
<comment type="caution">
    <text evidence="1">The sequence shown here is derived from an EMBL/GenBank/DDBJ whole genome shotgun (WGS) entry which is preliminary data.</text>
</comment>
<evidence type="ECO:0000313" key="2">
    <source>
        <dbReference type="Proteomes" id="UP000744676"/>
    </source>
</evidence>
<accession>A0ACB6V3N5</accession>
<dbReference type="Proteomes" id="UP000744676">
    <property type="component" value="Unassembled WGS sequence"/>
</dbReference>
<dbReference type="EMBL" id="QVQA01000076">
    <property type="protein sequence ID" value="KAF5096987.1"/>
    <property type="molecule type" value="Genomic_DNA"/>
</dbReference>